<evidence type="ECO:0000313" key="2">
    <source>
        <dbReference type="EMBL" id="OGZ68447.1"/>
    </source>
</evidence>
<evidence type="ECO:0000313" key="3">
    <source>
        <dbReference type="Proteomes" id="UP000178820"/>
    </source>
</evidence>
<evidence type="ECO:0000259" key="1">
    <source>
        <dbReference type="Pfam" id="PF00849"/>
    </source>
</evidence>
<dbReference type="Proteomes" id="UP000178820">
    <property type="component" value="Unassembled WGS sequence"/>
</dbReference>
<proteinExistence type="predicted"/>
<dbReference type="Pfam" id="PF00849">
    <property type="entry name" value="PseudoU_synth_2"/>
    <property type="match status" value="1"/>
</dbReference>
<dbReference type="EMBL" id="MHOT01000022">
    <property type="protein sequence ID" value="OGZ68447.1"/>
    <property type="molecule type" value="Genomic_DNA"/>
</dbReference>
<name>A0A1G2I1A0_9BACT</name>
<comment type="caution">
    <text evidence="2">The sequence shown here is derived from an EMBL/GenBank/DDBJ whole genome shotgun (WGS) entry which is preliminary data.</text>
</comment>
<dbReference type="Gene3D" id="3.30.2350.10">
    <property type="entry name" value="Pseudouridine synthase"/>
    <property type="match status" value="1"/>
</dbReference>
<sequence>MTIKVLYEDNHVVAVVKPAGVLSQPALATPKALLALQGPSMLEIVKQYLKEKYHKPGNVFLGLVHRLDRPVSGIMLFAKTSKGASRLSDQFRNQTVEKTYRAIVCGKPEKNNGILVNILGKDTKTMKARGFPDGKEAKLYYQVLKSHGNYSLLKIKIDGGKFHQIRSQLSLAGFPILGDVKYGGQGWPDSGAIALCATGLSFKAATEQKIIALSIEIPVEWQKYLSR</sequence>
<dbReference type="AlphaFoldDB" id="A0A1G2I1A0"/>
<feature type="domain" description="Pseudouridine synthase RsuA/RluA-like" evidence="1">
    <location>
        <begin position="11"/>
        <end position="170"/>
    </location>
</feature>
<dbReference type="PANTHER" id="PTHR21600">
    <property type="entry name" value="MITOCHONDRIAL RNA PSEUDOURIDINE SYNTHASE"/>
    <property type="match status" value="1"/>
</dbReference>
<protein>
    <recommendedName>
        <fullName evidence="1">Pseudouridine synthase RsuA/RluA-like domain-containing protein</fullName>
    </recommendedName>
</protein>
<dbReference type="CDD" id="cd02869">
    <property type="entry name" value="PseudoU_synth_RluA_like"/>
    <property type="match status" value="1"/>
</dbReference>
<dbReference type="InterPro" id="IPR050188">
    <property type="entry name" value="RluA_PseudoU_synthase"/>
</dbReference>
<dbReference type="InterPro" id="IPR006145">
    <property type="entry name" value="PsdUridine_synth_RsuA/RluA"/>
</dbReference>
<organism evidence="2 3">
    <name type="scientific">Candidatus Staskawiczbacteria bacterium RIFCSPHIGHO2_02_FULL_42_22</name>
    <dbReference type="NCBI Taxonomy" id="1802207"/>
    <lineage>
        <taxon>Bacteria</taxon>
        <taxon>Candidatus Staskawicziibacteriota</taxon>
    </lineage>
</organism>
<gene>
    <name evidence="2" type="ORF">A3D44_00700</name>
</gene>
<dbReference type="InterPro" id="IPR006224">
    <property type="entry name" value="PsdUridine_synth_RluA-like_CS"/>
</dbReference>
<dbReference type="GO" id="GO:0001522">
    <property type="term" value="P:pseudouridine synthesis"/>
    <property type="evidence" value="ECO:0007669"/>
    <property type="project" value="InterPro"/>
</dbReference>
<dbReference type="InterPro" id="IPR020103">
    <property type="entry name" value="PsdUridine_synth_cat_dom_sf"/>
</dbReference>
<dbReference type="GO" id="GO:0003723">
    <property type="term" value="F:RNA binding"/>
    <property type="evidence" value="ECO:0007669"/>
    <property type="project" value="InterPro"/>
</dbReference>
<dbReference type="PROSITE" id="PS01129">
    <property type="entry name" value="PSI_RLU"/>
    <property type="match status" value="1"/>
</dbReference>
<dbReference type="STRING" id="1802207.A3D44_00700"/>
<dbReference type="GO" id="GO:0006396">
    <property type="term" value="P:RNA processing"/>
    <property type="evidence" value="ECO:0007669"/>
    <property type="project" value="UniProtKB-ARBA"/>
</dbReference>
<reference evidence="2 3" key="1">
    <citation type="journal article" date="2016" name="Nat. Commun.">
        <title>Thousands of microbial genomes shed light on interconnected biogeochemical processes in an aquifer system.</title>
        <authorList>
            <person name="Anantharaman K."/>
            <person name="Brown C.T."/>
            <person name="Hug L.A."/>
            <person name="Sharon I."/>
            <person name="Castelle C.J."/>
            <person name="Probst A.J."/>
            <person name="Thomas B.C."/>
            <person name="Singh A."/>
            <person name="Wilkins M.J."/>
            <person name="Karaoz U."/>
            <person name="Brodie E.L."/>
            <person name="Williams K.H."/>
            <person name="Hubbard S.S."/>
            <person name="Banfield J.F."/>
        </authorList>
    </citation>
    <scope>NUCLEOTIDE SEQUENCE [LARGE SCALE GENOMIC DNA]</scope>
</reference>
<accession>A0A1G2I1A0</accession>
<dbReference type="SUPFAM" id="SSF55120">
    <property type="entry name" value="Pseudouridine synthase"/>
    <property type="match status" value="1"/>
</dbReference>
<dbReference type="GO" id="GO:0009982">
    <property type="term" value="F:pseudouridine synthase activity"/>
    <property type="evidence" value="ECO:0007669"/>
    <property type="project" value="InterPro"/>
</dbReference>
<dbReference type="GO" id="GO:0140098">
    <property type="term" value="F:catalytic activity, acting on RNA"/>
    <property type="evidence" value="ECO:0007669"/>
    <property type="project" value="UniProtKB-ARBA"/>
</dbReference>